<evidence type="ECO:0000256" key="1">
    <source>
        <dbReference type="ARBA" id="ARBA00004123"/>
    </source>
</evidence>
<keyword evidence="2 3" id="KW-0539">Nucleus</keyword>
<dbReference type="Proteomes" id="UP000593578">
    <property type="component" value="Unassembled WGS sequence"/>
</dbReference>
<dbReference type="EMBL" id="JABEZZ010000009">
    <property type="protein sequence ID" value="MBA0594645.1"/>
    <property type="molecule type" value="Genomic_DNA"/>
</dbReference>
<dbReference type="InterPro" id="IPR045281">
    <property type="entry name" value="CONSTANS-like"/>
</dbReference>
<feature type="domain" description="CCT" evidence="5">
    <location>
        <begin position="165"/>
        <end position="207"/>
    </location>
</feature>
<evidence type="ECO:0000259" key="5">
    <source>
        <dbReference type="PROSITE" id="PS51017"/>
    </source>
</evidence>
<dbReference type="Gramene" id="KJB55993">
    <property type="protein sequence ID" value="KJB55993"/>
    <property type="gene ID" value="B456_009G103100"/>
</dbReference>
<sequence length="251" mass="28243">MFGYPTFPRSSSEFLRDSLTSPDVMTSPLNFPLCPLNQLTVAESYDLVSEAIHSSGSSSSSSSSGSYNSPSSQLSCCTQKQGFLQRSVSSHSLQNKGFPCYFTSSLSEFVDSGSGPVRRAFSTGDLEQGRQSGGRRSESPLSTESSANDIIEGMNRTYRYSPEEKKERIERYRSKRNLRNFTKKIKYTCRKTLADSRPRIRGRFARNEEIEKDVAQVEWSHHIHIGGHHEEDDDENWVNFLDSLSANLINP</sequence>
<evidence type="ECO:0000313" key="7">
    <source>
        <dbReference type="EMBL" id="MBA0594645.1"/>
    </source>
</evidence>
<comment type="subcellular location">
    <subcellularLocation>
        <location evidence="1 3">Nucleus</location>
    </subcellularLocation>
</comment>
<evidence type="ECO:0000313" key="9">
    <source>
        <dbReference type="Proteomes" id="UP000593578"/>
    </source>
</evidence>
<gene>
    <name evidence="6" type="ORF">B456_009G103100</name>
    <name evidence="7" type="ORF">Gorai_011543</name>
</gene>
<reference evidence="7" key="3">
    <citation type="submission" date="2020-04" db="EMBL/GenBank/DDBJ databases">
        <authorList>
            <person name="Grover C.E."/>
            <person name="Arick M.A. II"/>
            <person name="Thrash A."/>
            <person name="Conover J.L."/>
            <person name="Sanders W.S."/>
            <person name="Peterson D.G."/>
            <person name="Scheffler J.A."/>
            <person name="Scheffler B.E."/>
            <person name="Wendel J.F."/>
        </authorList>
    </citation>
    <scope>NUCLEOTIDE SEQUENCE</scope>
    <source>
        <strain evidence="7">8</strain>
        <tissue evidence="7">Leaf</tissue>
    </source>
</reference>
<evidence type="ECO:0000256" key="3">
    <source>
        <dbReference type="PROSITE-ProRule" id="PRU00357"/>
    </source>
</evidence>
<dbReference type="OMA" id="EGMNRAC"/>
<dbReference type="GO" id="GO:0009909">
    <property type="term" value="P:regulation of flower development"/>
    <property type="evidence" value="ECO:0007669"/>
    <property type="project" value="InterPro"/>
</dbReference>
<dbReference type="STRING" id="29730.A0A0D2RXS6"/>
<dbReference type="Proteomes" id="UP000032304">
    <property type="component" value="Chromosome 9"/>
</dbReference>
<reference evidence="6 8" key="1">
    <citation type="journal article" date="2012" name="Nature">
        <title>Repeated polyploidization of Gossypium genomes and the evolution of spinnable cotton fibres.</title>
        <authorList>
            <person name="Paterson A.H."/>
            <person name="Wendel J.F."/>
            <person name="Gundlach H."/>
            <person name="Guo H."/>
            <person name="Jenkins J."/>
            <person name="Jin D."/>
            <person name="Llewellyn D."/>
            <person name="Showmaker K.C."/>
            <person name="Shu S."/>
            <person name="Udall J."/>
            <person name="Yoo M.J."/>
            <person name="Byers R."/>
            <person name="Chen W."/>
            <person name="Doron-Faigenboim A."/>
            <person name="Duke M.V."/>
            <person name="Gong L."/>
            <person name="Grimwood J."/>
            <person name="Grover C."/>
            <person name="Grupp K."/>
            <person name="Hu G."/>
            <person name="Lee T.H."/>
            <person name="Li J."/>
            <person name="Lin L."/>
            <person name="Liu T."/>
            <person name="Marler B.S."/>
            <person name="Page J.T."/>
            <person name="Roberts A.W."/>
            <person name="Romanel E."/>
            <person name="Sanders W.S."/>
            <person name="Szadkowski E."/>
            <person name="Tan X."/>
            <person name="Tang H."/>
            <person name="Xu C."/>
            <person name="Wang J."/>
            <person name="Wang Z."/>
            <person name="Zhang D."/>
            <person name="Zhang L."/>
            <person name="Ashrafi H."/>
            <person name="Bedon F."/>
            <person name="Bowers J.E."/>
            <person name="Brubaker C.L."/>
            <person name="Chee P.W."/>
            <person name="Das S."/>
            <person name="Gingle A.R."/>
            <person name="Haigler C.H."/>
            <person name="Harker D."/>
            <person name="Hoffmann L.V."/>
            <person name="Hovav R."/>
            <person name="Jones D.C."/>
            <person name="Lemke C."/>
            <person name="Mansoor S."/>
            <person name="ur Rahman M."/>
            <person name="Rainville L.N."/>
            <person name="Rambani A."/>
            <person name="Reddy U.K."/>
            <person name="Rong J.K."/>
            <person name="Saranga Y."/>
            <person name="Scheffler B.E."/>
            <person name="Scheffler J.A."/>
            <person name="Stelly D.M."/>
            <person name="Triplett B.A."/>
            <person name="Van Deynze A."/>
            <person name="Vaslin M.F."/>
            <person name="Waghmare V.N."/>
            <person name="Walford S.A."/>
            <person name="Wright R.J."/>
            <person name="Zaki E.A."/>
            <person name="Zhang T."/>
            <person name="Dennis E.S."/>
            <person name="Mayer K.F."/>
            <person name="Peterson D.G."/>
            <person name="Rokhsar D.S."/>
            <person name="Wang X."/>
            <person name="Schmutz J."/>
        </authorList>
    </citation>
    <scope>NUCLEOTIDE SEQUENCE [LARGE SCALE GENOMIC DNA]</scope>
</reference>
<dbReference type="PROSITE" id="PS51017">
    <property type="entry name" value="CCT"/>
    <property type="match status" value="1"/>
</dbReference>
<dbReference type="GO" id="GO:0005634">
    <property type="term" value="C:nucleus"/>
    <property type="evidence" value="ECO:0007669"/>
    <property type="project" value="UniProtKB-SubCell"/>
</dbReference>
<dbReference type="PANTHER" id="PTHR31319">
    <property type="entry name" value="ZINC FINGER PROTEIN CONSTANS-LIKE 4"/>
    <property type="match status" value="1"/>
</dbReference>
<protein>
    <recommendedName>
        <fullName evidence="5">CCT domain-containing protein</fullName>
    </recommendedName>
</protein>
<feature type="region of interest" description="Disordered" evidence="4">
    <location>
        <begin position="117"/>
        <end position="152"/>
    </location>
</feature>
<dbReference type="PANTHER" id="PTHR31319:SF114">
    <property type="entry name" value="OS12G0262400 PROTEIN"/>
    <property type="match status" value="1"/>
</dbReference>
<dbReference type="EMBL" id="CM001748">
    <property type="protein sequence ID" value="KJB55993.1"/>
    <property type="molecule type" value="Genomic_DNA"/>
</dbReference>
<dbReference type="Pfam" id="PF06203">
    <property type="entry name" value="CCT"/>
    <property type="match status" value="1"/>
</dbReference>
<dbReference type="OrthoDB" id="153872at2759"/>
<dbReference type="eggNOG" id="ENOG502RZTI">
    <property type="taxonomic scope" value="Eukaryota"/>
</dbReference>
<dbReference type="KEGG" id="gra:105767840"/>
<reference evidence="7 9" key="2">
    <citation type="journal article" date="2019" name="Genome Biol. Evol.">
        <title>Insights into the evolution of the New World diploid cottons (Gossypium, subgenus Houzingenia) based on genome sequencing.</title>
        <authorList>
            <person name="Grover C.E."/>
            <person name="Arick M.A. 2nd"/>
            <person name="Thrash A."/>
            <person name="Conover J.L."/>
            <person name="Sanders W.S."/>
            <person name="Peterson D.G."/>
            <person name="Frelichowski J.E."/>
            <person name="Scheffler J.A."/>
            <person name="Scheffler B.E."/>
            <person name="Wendel J.F."/>
        </authorList>
    </citation>
    <scope>NUCLEOTIDE SEQUENCE [LARGE SCALE GENOMIC DNA]</scope>
    <source>
        <strain evidence="7">8</strain>
        <tissue evidence="7">Leaf</tissue>
    </source>
</reference>
<proteinExistence type="predicted"/>
<keyword evidence="8" id="KW-1185">Reference proteome</keyword>
<evidence type="ECO:0000256" key="2">
    <source>
        <dbReference type="ARBA" id="ARBA00023242"/>
    </source>
</evidence>
<dbReference type="AlphaFoldDB" id="A0A0D2RXS6"/>
<evidence type="ECO:0000313" key="8">
    <source>
        <dbReference type="Proteomes" id="UP000032304"/>
    </source>
</evidence>
<evidence type="ECO:0000313" key="6">
    <source>
        <dbReference type="EMBL" id="KJB55993.1"/>
    </source>
</evidence>
<organism evidence="6 8">
    <name type="scientific">Gossypium raimondii</name>
    <name type="common">Peruvian cotton</name>
    <name type="synonym">Gossypium klotzschianum subsp. raimondii</name>
    <dbReference type="NCBI Taxonomy" id="29730"/>
    <lineage>
        <taxon>Eukaryota</taxon>
        <taxon>Viridiplantae</taxon>
        <taxon>Streptophyta</taxon>
        <taxon>Embryophyta</taxon>
        <taxon>Tracheophyta</taxon>
        <taxon>Spermatophyta</taxon>
        <taxon>Magnoliopsida</taxon>
        <taxon>eudicotyledons</taxon>
        <taxon>Gunneridae</taxon>
        <taxon>Pentapetalae</taxon>
        <taxon>rosids</taxon>
        <taxon>malvids</taxon>
        <taxon>Malvales</taxon>
        <taxon>Malvaceae</taxon>
        <taxon>Malvoideae</taxon>
        <taxon>Gossypium</taxon>
    </lineage>
</organism>
<dbReference type="InterPro" id="IPR010402">
    <property type="entry name" value="CCT_domain"/>
</dbReference>
<evidence type="ECO:0000256" key="4">
    <source>
        <dbReference type="SAM" id="MobiDB-lite"/>
    </source>
</evidence>
<name>A0A0D2RXS6_GOSRA</name>
<accession>A0A0D2RXS6</accession>
<feature type="compositionally biased region" description="Polar residues" evidence="4">
    <location>
        <begin position="139"/>
        <end position="148"/>
    </location>
</feature>
<dbReference type="GO" id="GO:0003700">
    <property type="term" value="F:DNA-binding transcription factor activity"/>
    <property type="evidence" value="ECO:0007669"/>
    <property type="project" value="TreeGrafter"/>
</dbReference>